<evidence type="ECO:0000313" key="1">
    <source>
        <dbReference type="EMBL" id="OYD06103.1"/>
    </source>
</evidence>
<comment type="caution">
    <text evidence="1">The sequence shown here is derived from an EMBL/GenBank/DDBJ whole genome shotgun (WGS) entry which is preliminary data.</text>
</comment>
<dbReference type="Pfam" id="PF24829">
    <property type="entry name" value="Phage_connect_2"/>
    <property type="match status" value="1"/>
</dbReference>
<gene>
    <name evidence="1" type="ORF">CHM34_18135</name>
</gene>
<dbReference type="InterPro" id="IPR056951">
    <property type="entry name" value="Phage_connect_2"/>
</dbReference>
<proteinExistence type="predicted"/>
<organism evidence="1 2">
    <name type="scientific">Paludifilum halophilum</name>
    <dbReference type="NCBI Taxonomy" id="1642702"/>
    <lineage>
        <taxon>Bacteria</taxon>
        <taxon>Bacillati</taxon>
        <taxon>Bacillota</taxon>
        <taxon>Bacilli</taxon>
        <taxon>Bacillales</taxon>
        <taxon>Thermoactinomycetaceae</taxon>
        <taxon>Paludifilum</taxon>
    </lineage>
</organism>
<reference evidence="1 2" key="1">
    <citation type="submission" date="2017-07" db="EMBL/GenBank/DDBJ databases">
        <title>The genome sequence of Paludifilum halophilum highlights mechanisms for microbial adaptation to high salt environemnts.</title>
        <authorList>
            <person name="Belbahri L."/>
        </authorList>
    </citation>
    <scope>NUCLEOTIDE SEQUENCE [LARGE SCALE GENOMIC DNA]</scope>
    <source>
        <strain evidence="1 2">DSM 102817</strain>
    </source>
</reference>
<protein>
    <submittedName>
        <fullName evidence="1">DNA-packaging protein</fullName>
    </submittedName>
</protein>
<dbReference type="NCBIfam" id="TIGR01560">
    <property type="entry name" value="put_DNA_pack"/>
    <property type="match status" value="1"/>
</dbReference>
<sequence>MLDDVKQTLRISTANTAFDNEIETLIDAARLDLIQSGVSALKVNDDTDALIKRAIITYCKAHFGYDNPEAERFTQSYIMLKQHLALASDYNGGSNETQ</sequence>
<dbReference type="Proteomes" id="UP000215459">
    <property type="component" value="Unassembled WGS sequence"/>
</dbReference>
<dbReference type="InterPro" id="IPR006450">
    <property type="entry name" value="Phage_HK97_gp6-like"/>
</dbReference>
<name>A0A235B1E7_9BACL</name>
<dbReference type="EMBL" id="NOWF01000022">
    <property type="protein sequence ID" value="OYD06103.1"/>
    <property type="molecule type" value="Genomic_DNA"/>
</dbReference>
<accession>A0A235B1E7</accession>
<keyword evidence="2" id="KW-1185">Reference proteome</keyword>
<evidence type="ECO:0000313" key="2">
    <source>
        <dbReference type="Proteomes" id="UP000215459"/>
    </source>
</evidence>
<dbReference type="AlphaFoldDB" id="A0A235B1E7"/>